<protein>
    <submittedName>
        <fullName evidence="1">Uncharacterized protein</fullName>
    </submittedName>
</protein>
<comment type="caution">
    <text evidence="1">The sequence shown here is derived from an EMBL/GenBank/DDBJ whole genome shotgun (WGS) entry which is preliminary data.</text>
</comment>
<gene>
    <name evidence="1" type="ORF">WG66_17743</name>
</gene>
<dbReference type="AlphaFoldDB" id="A0A0W0F051"/>
<sequence>MEDARKMLEALIQHSPLTVFAAADYAYDPLRSLLSIPGRKTTPSSDISLDTDGQDDVGDTTPWDTLELCPDWTSISLRPGDALTRGIVLSWHQITSTTLDCSFSVDNAFNILSRCSSLERLYVGTMDDD</sequence>
<proteinExistence type="predicted"/>
<accession>A0A0W0F051</accession>
<dbReference type="Proteomes" id="UP000054988">
    <property type="component" value="Unassembled WGS sequence"/>
</dbReference>
<name>A0A0W0F051_MONRR</name>
<dbReference type="EMBL" id="LATX01002417">
    <property type="protein sequence ID" value="KTB29679.1"/>
    <property type="molecule type" value="Genomic_DNA"/>
</dbReference>
<organism evidence="1 2">
    <name type="scientific">Moniliophthora roreri</name>
    <name type="common">Frosty pod rot fungus</name>
    <name type="synonym">Monilia roreri</name>
    <dbReference type="NCBI Taxonomy" id="221103"/>
    <lineage>
        <taxon>Eukaryota</taxon>
        <taxon>Fungi</taxon>
        <taxon>Dikarya</taxon>
        <taxon>Basidiomycota</taxon>
        <taxon>Agaricomycotina</taxon>
        <taxon>Agaricomycetes</taxon>
        <taxon>Agaricomycetidae</taxon>
        <taxon>Agaricales</taxon>
        <taxon>Marasmiineae</taxon>
        <taxon>Marasmiaceae</taxon>
        <taxon>Moniliophthora</taxon>
    </lineage>
</organism>
<evidence type="ECO:0000313" key="2">
    <source>
        <dbReference type="Proteomes" id="UP000054988"/>
    </source>
</evidence>
<evidence type="ECO:0000313" key="1">
    <source>
        <dbReference type="EMBL" id="KTB29679.1"/>
    </source>
</evidence>
<reference evidence="1 2" key="1">
    <citation type="submission" date="2015-12" db="EMBL/GenBank/DDBJ databases">
        <title>Draft genome sequence of Moniliophthora roreri, the causal agent of frosty pod rot of cacao.</title>
        <authorList>
            <person name="Aime M.C."/>
            <person name="Diaz-Valderrama J.R."/>
            <person name="Kijpornyongpan T."/>
            <person name="Phillips-Mora W."/>
        </authorList>
    </citation>
    <scope>NUCLEOTIDE SEQUENCE [LARGE SCALE GENOMIC DNA]</scope>
    <source>
        <strain evidence="1 2">MCA 2952</strain>
    </source>
</reference>